<accession>A0A565CQI1</accession>
<feature type="region of interest" description="Disordered" evidence="1">
    <location>
        <begin position="1"/>
        <end position="27"/>
    </location>
</feature>
<reference evidence="2" key="1">
    <citation type="submission" date="2019-07" db="EMBL/GenBank/DDBJ databases">
        <authorList>
            <person name="Dittberner H."/>
        </authorList>
    </citation>
    <scope>NUCLEOTIDE SEQUENCE [LARGE SCALE GENOMIC DNA]</scope>
</reference>
<name>A0A565CQI1_9BRAS</name>
<feature type="region of interest" description="Disordered" evidence="1">
    <location>
        <begin position="47"/>
        <end position="69"/>
    </location>
</feature>
<proteinExistence type="predicted"/>
<keyword evidence="3" id="KW-1185">Reference proteome</keyword>
<comment type="caution">
    <text evidence="2">The sequence shown here is derived from an EMBL/GenBank/DDBJ whole genome shotgun (WGS) entry which is preliminary data.</text>
</comment>
<evidence type="ECO:0000313" key="3">
    <source>
        <dbReference type="Proteomes" id="UP000489600"/>
    </source>
</evidence>
<feature type="region of interest" description="Disordered" evidence="1">
    <location>
        <begin position="85"/>
        <end position="110"/>
    </location>
</feature>
<dbReference type="EMBL" id="CABITT030000008">
    <property type="protein sequence ID" value="VVB15993.1"/>
    <property type="molecule type" value="Genomic_DNA"/>
</dbReference>
<feature type="compositionally biased region" description="Basic and acidic residues" evidence="1">
    <location>
        <begin position="1"/>
        <end position="23"/>
    </location>
</feature>
<evidence type="ECO:0000256" key="1">
    <source>
        <dbReference type="SAM" id="MobiDB-lite"/>
    </source>
</evidence>
<protein>
    <submittedName>
        <fullName evidence="2">Uncharacterized protein</fullName>
    </submittedName>
</protein>
<dbReference type="AlphaFoldDB" id="A0A565CQI1"/>
<sequence>MTRHETNRDWTKTKRKKDGEAKHQTPLSVKIMEEKRRLFAMKLRSHGSTQLDFKIQRKRKGKERNPRGLERYLATRIEEANQKLEQKLPAMSMRKASTIEQQHEVGEETT</sequence>
<organism evidence="2 3">
    <name type="scientific">Arabis nemorensis</name>
    <dbReference type="NCBI Taxonomy" id="586526"/>
    <lineage>
        <taxon>Eukaryota</taxon>
        <taxon>Viridiplantae</taxon>
        <taxon>Streptophyta</taxon>
        <taxon>Embryophyta</taxon>
        <taxon>Tracheophyta</taxon>
        <taxon>Spermatophyta</taxon>
        <taxon>Magnoliopsida</taxon>
        <taxon>eudicotyledons</taxon>
        <taxon>Gunneridae</taxon>
        <taxon>Pentapetalae</taxon>
        <taxon>rosids</taxon>
        <taxon>malvids</taxon>
        <taxon>Brassicales</taxon>
        <taxon>Brassicaceae</taxon>
        <taxon>Arabideae</taxon>
        <taxon>Arabis</taxon>
    </lineage>
</organism>
<dbReference type="Proteomes" id="UP000489600">
    <property type="component" value="Unassembled WGS sequence"/>
</dbReference>
<evidence type="ECO:0000313" key="2">
    <source>
        <dbReference type="EMBL" id="VVB15993.1"/>
    </source>
</evidence>
<gene>
    <name evidence="2" type="ORF">ANE_LOCUS26437</name>
</gene>
<feature type="compositionally biased region" description="Basic and acidic residues" evidence="1">
    <location>
        <begin position="101"/>
        <end position="110"/>
    </location>
</feature>